<dbReference type="GO" id="GO:0006793">
    <property type="term" value="P:phosphorus metabolic process"/>
    <property type="evidence" value="ECO:0007669"/>
    <property type="project" value="UniProtKB-ARBA"/>
</dbReference>
<evidence type="ECO:0000256" key="5">
    <source>
        <dbReference type="ARBA" id="ARBA00022490"/>
    </source>
</evidence>
<dbReference type="GO" id="GO:0016891">
    <property type="term" value="F:RNA endonuclease activity producing 5'-phosphomonoesters, hydrolytic mechanism"/>
    <property type="evidence" value="ECO:0007669"/>
    <property type="project" value="TreeGrafter"/>
</dbReference>
<dbReference type="InterPro" id="IPR025202">
    <property type="entry name" value="PLD-like_dom"/>
</dbReference>
<evidence type="ECO:0000256" key="6">
    <source>
        <dbReference type="ARBA" id="ARBA00022801"/>
    </source>
</evidence>
<evidence type="ECO:0000256" key="1">
    <source>
        <dbReference type="ARBA" id="ARBA00000798"/>
    </source>
</evidence>
<dbReference type="PANTHER" id="PTHR43856:SF1">
    <property type="entry name" value="MITOCHONDRIAL CARDIOLIPIN HYDROLASE"/>
    <property type="match status" value="1"/>
</dbReference>
<dbReference type="SUPFAM" id="SSF56024">
    <property type="entry name" value="Phospholipase D/nuclease"/>
    <property type="match status" value="2"/>
</dbReference>
<evidence type="ECO:0000256" key="3">
    <source>
        <dbReference type="ARBA" id="ARBA00008664"/>
    </source>
</evidence>
<keyword evidence="5" id="KW-0963">Cytoplasm</keyword>
<dbReference type="GO" id="GO:0016042">
    <property type="term" value="P:lipid catabolic process"/>
    <property type="evidence" value="ECO:0007669"/>
    <property type="project" value="UniProtKB-KW"/>
</dbReference>
<comment type="catalytic activity">
    <reaction evidence="1">
        <text>a 1,2-diacyl-sn-glycero-3-phosphocholine + H2O = a 1,2-diacyl-sn-glycero-3-phosphate + choline + H(+)</text>
        <dbReference type="Rhea" id="RHEA:14445"/>
        <dbReference type="ChEBI" id="CHEBI:15354"/>
        <dbReference type="ChEBI" id="CHEBI:15377"/>
        <dbReference type="ChEBI" id="CHEBI:15378"/>
        <dbReference type="ChEBI" id="CHEBI:57643"/>
        <dbReference type="ChEBI" id="CHEBI:58608"/>
        <dbReference type="EC" id="3.1.4.4"/>
    </reaction>
</comment>
<evidence type="ECO:0000313" key="10">
    <source>
        <dbReference type="EMBL" id="RSL18182.1"/>
    </source>
</evidence>
<dbReference type="GO" id="GO:0004630">
    <property type="term" value="F:phospholipase D activity"/>
    <property type="evidence" value="ECO:0007669"/>
    <property type="project" value="UniProtKB-EC"/>
</dbReference>
<dbReference type="Pfam" id="PF15780">
    <property type="entry name" value="ASH"/>
    <property type="match status" value="1"/>
</dbReference>
<keyword evidence="11" id="KW-1185">Reference proteome</keyword>
<dbReference type="EC" id="3.1.4.4" evidence="4"/>
<keyword evidence="6" id="KW-0378">Hydrolase</keyword>
<dbReference type="AlphaFoldDB" id="A0A428MMX0"/>
<dbReference type="InterPro" id="IPR001736">
    <property type="entry name" value="PLipase_D/transphosphatidylase"/>
</dbReference>
<dbReference type="InterPro" id="IPR031549">
    <property type="entry name" value="ASH"/>
</dbReference>
<dbReference type="Gene3D" id="3.30.870.10">
    <property type="entry name" value="Endonuclease Chain A"/>
    <property type="match status" value="2"/>
</dbReference>
<comment type="caution">
    <text evidence="10">The sequence shown here is derived from an EMBL/GenBank/DDBJ whole genome shotgun (WGS) entry which is preliminary data.</text>
</comment>
<accession>A0A428MMX0</accession>
<feature type="domain" description="PLD phosphodiesterase" evidence="9">
    <location>
        <begin position="383"/>
        <end position="414"/>
    </location>
</feature>
<sequence length="449" mass="46785">MSYCDYARRSVRRYLRTSLGTILFLLVVSSLSTRDASAKTSPQAVLTPVSVSFPNTAVGKTSAAQTVTLSNPGTATLKITGITLTGTDPKDFSLSKTCGSKLSKGASCTLSVTFAPSASASLSAIVSVTDNAAGSPHTVSLSGTGTGATVSTQSLVIEPDQGITPIYDLLNSAKKSIDMTMYELIDTQAQQILAQQAAKGVVVRVILDQALEKSRNVPVYTFLNANGVKAVWANPAFAASHQKTVTVDGKTTAIMSLNLTSQDYSSTRDFAVIEGNANDVAAVEATFNADFASSAITPPTGDDLIWSPTNSLTALLGLINSAKASLKVENEEMGDAQIVTALENAAKRGVAVEVAMTNSGTYTTEFNALKAAGVKISTYTPTAPLYIHAKLILADYGESGQVAFVGSENFSSPSLTQNRELGLMVTDPGILGSLNTTFGSDFQGGTPWP</sequence>
<comment type="similarity">
    <text evidence="3">Belongs to the phospholipase D family.</text>
</comment>
<dbReference type="OrthoDB" id="9762009at2"/>
<dbReference type="GO" id="GO:0005737">
    <property type="term" value="C:cytoplasm"/>
    <property type="evidence" value="ECO:0007669"/>
    <property type="project" value="UniProtKB-SubCell"/>
</dbReference>
<dbReference type="InterPro" id="IPR051406">
    <property type="entry name" value="PLD_domain"/>
</dbReference>
<evidence type="ECO:0000313" key="11">
    <source>
        <dbReference type="Proteomes" id="UP000269669"/>
    </source>
</evidence>
<evidence type="ECO:0000256" key="4">
    <source>
        <dbReference type="ARBA" id="ARBA00012027"/>
    </source>
</evidence>
<dbReference type="PANTHER" id="PTHR43856">
    <property type="entry name" value="CARDIOLIPIN HYDROLASE"/>
    <property type="match status" value="1"/>
</dbReference>
<evidence type="ECO:0000256" key="8">
    <source>
        <dbReference type="ARBA" id="ARBA00023098"/>
    </source>
</evidence>
<name>A0A428MMX0_9BACT</name>
<dbReference type="NCBIfam" id="NF012200">
    <property type="entry name" value="choice_anch_D"/>
    <property type="match status" value="1"/>
</dbReference>
<dbReference type="EMBL" id="RSDW01000001">
    <property type="protein sequence ID" value="RSL18182.1"/>
    <property type="molecule type" value="Genomic_DNA"/>
</dbReference>
<comment type="subcellular location">
    <subcellularLocation>
        <location evidence="2">Cytoplasm</location>
    </subcellularLocation>
</comment>
<dbReference type="Proteomes" id="UP000269669">
    <property type="component" value="Unassembled WGS sequence"/>
</dbReference>
<gene>
    <name evidence="10" type="ORF">EDE15_3739</name>
</gene>
<evidence type="ECO:0000256" key="7">
    <source>
        <dbReference type="ARBA" id="ARBA00022963"/>
    </source>
</evidence>
<organism evidence="10 11">
    <name type="scientific">Edaphobacter aggregans</name>
    <dbReference type="NCBI Taxonomy" id="570835"/>
    <lineage>
        <taxon>Bacteria</taxon>
        <taxon>Pseudomonadati</taxon>
        <taxon>Acidobacteriota</taxon>
        <taxon>Terriglobia</taxon>
        <taxon>Terriglobales</taxon>
        <taxon>Acidobacteriaceae</taxon>
        <taxon>Edaphobacter</taxon>
    </lineage>
</organism>
<reference evidence="10 11" key="1">
    <citation type="submission" date="2018-12" db="EMBL/GenBank/DDBJ databases">
        <title>Sequencing of bacterial isolates from soil warming experiment in Harvard Forest, Massachusetts, USA.</title>
        <authorList>
            <person name="Deangelis K."/>
        </authorList>
    </citation>
    <scope>NUCLEOTIDE SEQUENCE [LARGE SCALE GENOMIC DNA]</scope>
    <source>
        <strain evidence="10 11">EB153</strain>
    </source>
</reference>
<protein>
    <recommendedName>
        <fullName evidence="4">phospholipase D</fullName>
        <ecNumber evidence="4">3.1.4.4</ecNumber>
    </recommendedName>
</protein>
<dbReference type="CDD" id="cd09128">
    <property type="entry name" value="PLDc_unchar1_2"/>
    <property type="match status" value="1"/>
</dbReference>
<dbReference type="Pfam" id="PF13091">
    <property type="entry name" value="PLDc_2"/>
    <property type="match status" value="2"/>
</dbReference>
<dbReference type="PROSITE" id="PS50035">
    <property type="entry name" value="PLD"/>
    <property type="match status" value="1"/>
</dbReference>
<proteinExistence type="inferred from homology"/>
<dbReference type="Gene3D" id="2.60.40.10">
    <property type="entry name" value="Immunoglobulins"/>
    <property type="match status" value="1"/>
</dbReference>
<evidence type="ECO:0000259" key="9">
    <source>
        <dbReference type="PROSITE" id="PS50035"/>
    </source>
</evidence>
<keyword evidence="7" id="KW-0442">Lipid degradation</keyword>
<dbReference type="InterPro" id="IPR013783">
    <property type="entry name" value="Ig-like_fold"/>
</dbReference>
<keyword evidence="8" id="KW-0443">Lipid metabolism</keyword>
<evidence type="ECO:0000256" key="2">
    <source>
        <dbReference type="ARBA" id="ARBA00004496"/>
    </source>
</evidence>